<keyword evidence="1" id="KW-0732">Signal</keyword>
<comment type="caution">
    <text evidence="2">The sequence shown here is derived from an EMBL/GenBank/DDBJ whole genome shotgun (WGS) entry which is preliminary data.</text>
</comment>
<dbReference type="Proteomes" id="UP001596013">
    <property type="component" value="Unassembled WGS sequence"/>
</dbReference>
<feature type="signal peptide" evidence="1">
    <location>
        <begin position="1"/>
        <end position="19"/>
    </location>
</feature>
<feature type="chain" id="PRO_5046163972" evidence="1">
    <location>
        <begin position="20"/>
        <end position="178"/>
    </location>
</feature>
<evidence type="ECO:0000256" key="1">
    <source>
        <dbReference type="SAM" id="SignalP"/>
    </source>
</evidence>
<gene>
    <name evidence="2" type="ORF">ACFPME_05510</name>
</gene>
<organism evidence="2 3">
    <name type="scientific">Rhodanobacter umsongensis</name>
    <dbReference type="NCBI Taxonomy" id="633153"/>
    <lineage>
        <taxon>Bacteria</taxon>
        <taxon>Pseudomonadati</taxon>
        <taxon>Pseudomonadota</taxon>
        <taxon>Gammaproteobacteria</taxon>
        <taxon>Lysobacterales</taxon>
        <taxon>Rhodanobacteraceae</taxon>
        <taxon>Rhodanobacter</taxon>
    </lineage>
</organism>
<reference evidence="3" key="1">
    <citation type="journal article" date="2019" name="Int. J. Syst. Evol. Microbiol.">
        <title>The Global Catalogue of Microorganisms (GCM) 10K type strain sequencing project: providing services to taxonomists for standard genome sequencing and annotation.</title>
        <authorList>
            <consortium name="The Broad Institute Genomics Platform"/>
            <consortium name="The Broad Institute Genome Sequencing Center for Infectious Disease"/>
            <person name="Wu L."/>
            <person name="Ma J."/>
        </authorList>
    </citation>
    <scope>NUCLEOTIDE SEQUENCE [LARGE SCALE GENOMIC DNA]</scope>
    <source>
        <strain evidence="3">JCM 17130</strain>
    </source>
</reference>
<evidence type="ECO:0000313" key="3">
    <source>
        <dbReference type="Proteomes" id="UP001596013"/>
    </source>
</evidence>
<accession>A0ABW0JJU1</accession>
<protein>
    <submittedName>
        <fullName evidence="2">Uncharacterized protein</fullName>
    </submittedName>
</protein>
<keyword evidence="3" id="KW-1185">Reference proteome</keyword>
<sequence length="178" mass="19315">MKKALSVLLFLLLSASASGQQGWRDQHGQVSTNTDARKSIDGFGGWLVVTPDADWKAKWETSADTVPRFAVANTVARGKQLFVLIFFANPKLDGSNAADISCDIDILKPDGEPSFHQTGMTCFKGAIHEPATHTFLSAPVIGWTGDATDHSGSWVVQVTLKDTLRQVTIPLQTSFELK</sequence>
<evidence type="ECO:0000313" key="2">
    <source>
        <dbReference type="EMBL" id="MFC5436005.1"/>
    </source>
</evidence>
<name>A0ABW0JJU1_9GAMM</name>
<proteinExistence type="predicted"/>
<dbReference type="RefSeq" id="WP_377302923.1">
    <property type="nucleotide sequence ID" value="NZ_JBHSMK010000003.1"/>
</dbReference>
<dbReference type="EMBL" id="JBHSMK010000003">
    <property type="protein sequence ID" value="MFC5436005.1"/>
    <property type="molecule type" value="Genomic_DNA"/>
</dbReference>